<organism evidence="1 2">
    <name type="scientific">Trichinella patagoniensis</name>
    <dbReference type="NCBI Taxonomy" id="990121"/>
    <lineage>
        <taxon>Eukaryota</taxon>
        <taxon>Metazoa</taxon>
        <taxon>Ecdysozoa</taxon>
        <taxon>Nematoda</taxon>
        <taxon>Enoplea</taxon>
        <taxon>Dorylaimia</taxon>
        <taxon>Trichinellida</taxon>
        <taxon>Trichinellidae</taxon>
        <taxon>Trichinella</taxon>
    </lineage>
</organism>
<comment type="caution">
    <text evidence="1">The sequence shown here is derived from an EMBL/GenBank/DDBJ whole genome shotgun (WGS) entry which is preliminary data.</text>
</comment>
<accession>A0A0V0ZU03</accession>
<dbReference type="EMBL" id="JYDQ01000089">
    <property type="protein sequence ID" value="KRY15780.1"/>
    <property type="molecule type" value="Genomic_DNA"/>
</dbReference>
<name>A0A0V0ZU03_9BILA</name>
<dbReference type="Proteomes" id="UP000054783">
    <property type="component" value="Unassembled WGS sequence"/>
</dbReference>
<protein>
    <submittedName>
        <fullName evidence="1">Uncharacterized protein</fullName>
    </submittedName>
</protein>
<gene>
    <name evidence="1" type="ORF">T12_15748</name>
</gene>
<proteinExistence type="predicted"/>
<keyword evidence="2" id="KW-1185">Reference proteome</keyword>
<dbReference type="OrthoDB" id="10395959at2759"/>
<reference evidence="1 2" key="1">
    <citation type="submission" date="2015-01" db="EMBL/GenBank/DDBJ databases">
        <title>Evolution of Trichinella species and genotypes.</title>
        <authorList>
            <person name="Korhonen P.K."/>
            <person name="Edoardo P."/>
            <person name="Giuseppe L.R."/>
            <person name="Gasser R.B."/>
        </authorList>
    </citation>
    <scope>NUCLEOTIDE SEQUENCE [LARGE SCALE GENOMIC DNA]</scope>
    <source>
        <strain evidence="1">ISS2496</strain>
    </source>
</reference>
<dbReference type="AlphaFoldDB" id="A0A0V0ZU03"/>
<evidence type="ECO:0000313" key="1">
    <source>
        <dbReference type="EMBL" id="KRY15780.1"/>
    </source>
</evidence>
<sequence>MLCKLIPPLTIIYLNEYCMGNQWKGCCIEVKSAVRSTCSALLVAIVSRAGTFFNADDKSTLHTIHPLSINNDLKYDLVVMSVSGDRWSEQLKRDFRAEKLIISEMEIVMFNVQELSTVTLSMCHWNWDQKKCLEEEQA</sequence>
<evidence type="ECO:0000313" key="2">
    <source>
        <dbReference type="Proteomes" id="UP000054783"/>
    </source>
</evidence>